<dbReference type="NCBIfam" id="NF006757">
    <property type="entry name" value="PRK09277.1"/>
    <property type="match status" value="1"/>
</dbReference>
<comment type="pathway">
    <text evidence="4">Organic acid metabolism; propanoate degradation.</text>
</comment>
<dbReference type="UniPathway" id="UPA00223">
    <property type="reaction ID" value="UER00718"/>
</dbReference>
<dbReference type="GO" id="GO:0047456">
    <property type="term" value="F:2-methylisocitrate dehydratase activity"/>
    <property type="evidence" value="ECO:0007669"/>
    <property type="project" value="UniProtKB-EC"/>
</dbReference>
<dbReference type="InterPro" id="IPR006249">
    <property type="entry name" value="Aconitase/IRP2"/>
</dbReference>
<dbReference type="GO" id="GO:0003723">
    <property type="term" value="F:RNA binding"/>
    <property type="evidence" value="ECO:0007669"/>
    <property type="project" value="UniProtKB-KW"/>
</dbReference>
<dbReference type="EC" id="4.2.1.3" evidence="14"/>
<dbReference type="STRING" id="217511.GCA_001463845_00854"/>
<dbReference type="InterPro" id="IPR018136">
    <property type="entry name" value="Aconitase_4Fe-4S_BS"/>
</dbReference>
<evidence type="ECO:0000256" key="3">
    <source>
        <dbReference type="ARBA" id="ARBA00004717"/>
    </source>
</evidence>
<dbReference type="FunFam" id="3.20.19.10:FF:000001">
    <property type="entry name" value="Aconitate hydratase"/>
    <property type="match status" value="1"/>
</dbReference>
<dbReference type="FunFam" id="3.30.499.10:FF:000009">
    <property type="entry name" value="Aconitate hydratase"/>
    <property type="match status" value="1"/>
</dbReference>
<evidence type="ECO:0000256" key="6">
    <source>
        <dbReference type="ARBA" id="ARBA00022485"/>
    </source>
</evidence>
<dbReference type="PRINTS" id="PR00415">
    <property type="entry name" value="ACONITASE"/>
</dbReference>
<feature type="domain" description="Aconitase A/isopropylmalate dehydratase small subunit swivel" evidence="17">
    <location>
        <begin position="754"/>
        <end position="879"/>
    </location>
</feature>
<evidence type="ECO:0000259" key="16">
    <source>
        <dbReference type="Pfam" id="PF00330"/>
    </source>
</evidence>
<dbReference type="SUPFAM" id="SSF53732">
    <property type="entry name" value="Aconitase iron-sulfur domain"/>
    <property type="match status" value="1"/>
</dbReference>
<dbReference type="Gene3D" id="3.30.499.10">
    <property type="entry name" value="Aconitase, domain 3"/>
    <property type="match status" value="2"/>
</dbReference>
<protein>
    <recommendedName>
        <fullName evidence="14">Aconitate hydratase</fullName>
        <shortName evidence="14">Aconitase</shortName>
        <ecNumber evidence="14">4.2.1.3</ecNumber>
    </recommendedName>
</protein>
<evidence type="ECO:0000256" key="9">
    <source>
        <dbReference type="ARBA" id="ARBA00022884"/>
    </source>
</evidence>
<dbReference type="InterPro" id="IPR036008">
    <property type="entry name" value="Aconitase_4Fe-4S_dom"/>
</dbReference>
<evidence type="ECO:0000256" key="15">
    <source>
        <dbReference type="SAM" id="MobiDB-lite"/>
    </source>
</evidence>
<dbReference type="eggNOG" id="COG1048">
    <property type="taxonomic scope" value="Bacteria"/>
</dbReference>
<evidence type="ECO:0000313" key="18">
    <source>
        <dbReference type="EMBL" id="EAU43270.1"/>
    </source>
</evidence>
<dbReference type="GO" id="GO:0046872">
    <property type="term" value="F:metal ion binding"/>
    <property type="evidence" value="ECO:0007669"/>
    <property type="project" value="UniProtKB-KW"/>
</dbReference>
<dbReference type="NCBIfam" id="NF009520">
    <property type="entry name" value="PRK12881.1"/>
    <property type="match status" value="1"/>
</dbReference>
<dbReference type="PANTHER" id="PTHR11670">
    <property type="entry name" value="ACONITASE/IRON-RESPONSIVE ELEMENT FAMILY MEMBER"/>
    <property type="match status" value="1"/>
</dbReference>
<keyword evidence="10 14" id="KW-0408">Iron</keyword>
<dbReference type="GO" id="GO:0051539">
    <property type="term" value="F:4 iron, 4 sulfur cluster binding"/>
    <property type="evidence" value="ECO:0007669"/>
    <property type="project" value="UniProtKB-KW"/>
</dbReference>
<dbReference type="SUPFAM" id="SSF52016">
    <property type="entry name" value="LeuD/IlvD-like"/>
    <property type="match status" value="1"/>
</dbReference>
<organism evidence="18 19">
    <name type="scientific">Fulvimarina pelagi HTCC2506</name>
    <dbReference type="NCBI Taxonomy" id="314231"/>
    <lineage>
        <taxon>Bacteria</taxon>
        <taxon>Pseudomonadati</taxon>
        <taxon>Pseudomonadota</taxon>
        <taxon>Alphaproteobacteria</taxon>
        <taxon>Hyphomicrobiales</taxon>
        <taxon>Aurantimonadaceae</taxon>
        <taxon>Fulvimarina</taxon>
    </lineage>
</organism>
<dbReference type="InterPro" id="IPR044137">
    <property type="entry name" value="AcnA_IRP_Swivel"/>
</dbReference>
<feature type="region of interest" description="Disordered" evidence="15">
    <location>
        <begin position="433"/>
        <end position="461"/>
    </location>
</feature>
<evidence type="ECO:0000256" key="2">
    <source>
        <dbReference type="ARBA" id="ARBA00001966"/>
    </source>
</evidence>
<proteinExistence type="inferred from homology"/>
<evidence type="ECO:0000256" key="11">
    <source>
        <dbReference type="ARBA" id="ARBA00023014"/>
    </source>
</evidence>
<comment type="function">
    <text evidence="14">Catalyzes the isomerization of citrate to isocitrate via cis-aconitate.</text>
</comment>
<dbReference type="AlphaFoldDB" id="Q0G4Z4"/>
<evidence type="ECO:0000256" key="8">
    <source>
        <dbReference type="ARBA" id="ARBA00022723"/>
    </source>
</evidence>
<dbReference type="Gene3D" id="6.10.190.10">
    <property type="match status" value="1"/>
</dbReference>
<evidence type="ECO:0000256" key="1">
    <source>
        <dbReference type="ARBA" id="ARBA00000118"/>
    </source>
</evidence>
<dbReference type="EMBL" id="AATP01000001">
    <property type="protein sequence ID" value="EAU43270.1"/>
    <property type="molecule type" value="Genomic_DNA"/>
</dbReference>
<dbReference type="InterPro" id="IPR000573">
    <property type="entry name" value="AconitaseA/IPMdHydase_ssu_swvl"/>
</dbReference>
<dbReference type="Pfam" id="PF00694">
    <property type="entry name" value="Aconitase_C"/>
    <property type="match status" value="1"/>
</dbReference>
<comment type="caution">
    <text evidence="18">The sequence shown here is derived from an EMBL/GenBank/DDBJ whole genome shotgun (WGS) entry which is preliminary data.</text>
</comment>
<evidence type="ECO:0000256" key="14">
    <source>
        <dbReference type="RuleBase" id="RU361275"/>
    </source>
</evidence>
<dbReference type="FunFam" id="3.30.499.10:FF:000002">
    <property type="entry name" value="Aconitate hydratase"/>
    <property type="match status" value="1"/>
</dbReference>
<dbReference type="PROSITE" id="PS01244">
    <property type="entry name" value="ACONITASE_2"/>
    <property type="match status" value="1"/>
</dbReference>
<feature type="domain" description="Aconitase/3-isopropylmalate dehydratase large subunit alpha/beta/alpha" evidence="16">
    <location>
        <begin position="107"/>
        <end position="622"/>
    </location>
</feature>
<keyword evidence="11 14" id="KW-0411">Iron-sulfur</keyword>
<feature type="compositionally biased region" description="Basic and acidic residues" evidence="15">
    <location>
        <begin position="433"/>
        <end position="445"/>
    </location>
</feature>
<dbReference type="GO" id="GO:0006099">
    <property type="term" value="P:tricarboxylic acid cycle"/>
    <property type="evidence" value="ECO:0007669"/>
    <property type="project" value="UniProtKB-UniPathway"/>
</dbReference>
<accession>Q0G4Z4</accession>
<gene>
    <name evidence="18" type="ORF">FP2506_10511</name>
</gene>
<comment type="similarity">
    <text evidence="5 14">Belongs to the aconitase/IPM isomerase family.</text>
</comment>
<comment type="catalytic activity">
    <reaction evidence="13 14">
        <text>citrate = D-threo-isocitrate</text>
        <dbReference type="Rhea" id="RHEA:10336"/>
        <dbReference type="ChEBI" id="CHEBI:15562"/>
        <dbReference type="ChEBI" id="CHEBI:16947"/>
        <dbReference type="EC" id="4.2.1.3"/>
    </reaction>
</comment>
<comment type="catalytic activity">
    <reaction evidence="1">
        <text>(2S,3R)-3-hydroxybutane-1,2,3-tricarboxylate = 2-methyl-cis-aconitate + H2O</text>
        <dbReference type="Rhea" id="RHEA:17941"/>
        <dbReference type="ChEBI" id="CHEBI:15377"/>
        <dbReference type="ChEBI" id="CHEBI:57429"/>
        <dbReference type="ChEBI" id="CHEBI:57872"/>
        <dbReference type="EC" id="4.2.1.99"/>
    </reaction>
</comment>
<evidence type="ECO:0000313" key="19">
    <source>
        <dbReference type="Proteomes" id="UP000004310"/>
    </source>
</evidence>
<dbReference type="PROSITE" id="PS00450">
    <property type="entry name" value="ACONITASE_1"/>
    <property type="match status" value="1"/>
</dbReference>
<keyword evidence="12 14" id="KW-0456">Lyase</keyword>
<evidence type="ECO:0000256" key="13">
    <source>
        <dbReference type="ARBA" id="ARBA00023501"/>
    </source>
</evidence>
<name>Q0G4Z4_9HYPH</name>
<evidence type="ECO:0000256" key="7">
    <source>
        <dbReference type="ARBA" id="ARBA00022532"/>
    </source>
</evidence>
<keyword evidence="9" id="KW-0694">RNA-binding</keyword>
<dbReference type="GO" id="GO:0003994">
    <property type="term" value="F:aconitate hydratase activity"/>
    <property type="evidence" value="ECO:0007669"/>
    <property type="project" value="UniProtKB-EC"/>
</dbReference>
<dbReference type="InterPro" id="IPR001030">
    <property type="entry name" value="Acoase/IPM_deHydtase_lsu_aba"/>
</dbReference>
<comment type="cofactor">
    <cofactor evidence="2">
        <name>[4Fe-4S] cluster</name>
        <dbReference type="ChEBI" id="CHEBI:49883"/>
    </cofactor>
</comment>
<dbReference type="HOGENOM" id="CLU_013476_2_1_5"/>
<evidence type="ECO:0000259" key="17">
    <source>
        <dbReference type="Pfam" id="PF00694"/>
    </source>
</evidence>
<keyword evidence="19" id="KW-1185">Reference proteome</keyword>
<dbReference type="InterPro" id="IPR015931">
    <property type="entry name" value="Acnase/IPM_dHydase_lsu_aba_1/3"/>
</dbReference>
<dbReference type="CDD" id="cd01586">
    <property type="entry name" value="AcnA_IRP"/>
    <property type="match status" value="1"/>
</dbReference>
<dbReference type="Proteomes" id="UP000004310">
    <property type="component" value="Unassembled WGS sequence"/>
</dbReference>
<evidence type="ECO:0000256" key="12">
    <source>
        <dbReference type="ARBA" id="ARBA00023239"/>
    </source>
</evidence>
<keyword evidence="8" id="KW-0479">Metal-binding</keyword>
<dbReference type="NCBIfam" id="TIGR01341">
    <property type="entry name" value="aconitase_1"/>
    <property type="match status" value="1"/>
</dbReference>
<dbReference type="Pfam" id="PF00330">
    <property type="entry name" value="Aconitase"/>
    <property type="match status" value="1"/>
</dbReference>
<evidence type="ECO:0000256" key="4">
    <source>
        <dbReference type="ARBA" id="ARBA00005026"/>
    </source>
</evidence>
<keyword evidence="7" id="KW-0816">Tricarboxylic acid cycle</keyword>
<comment type="pathway">
    <text evidence="3">Carbohydrate metabolism; tricarboxylic acid cycle; isocitrate from oxaloacetate: step 2/2.</text>
</comment>
<dbReference type="Gene3D" id="3.20.19.10">
    <property type="entry name" value="Aconitase, domain 4"/>
    <property type="match status" value="1"/>
</dbReference>
<dbReference type="CDD" id="cd01580">
    <property type="entry name" value="AcnA_IRP_Swivel"/>
    <property type="match status" value="1"/>
</dbReference>
<dbReference type="InterPro" id="IPR015928">
    <property type="entry name" value="Aconitase/3IPM_dehydase_swvl"/>
</dbReference>
<reference evidence="18 19" key="1">
    <citation type="journal article" date="2010" name="J. Bacteriol.">
        <title>Genome sequence of Fulvimarina pelagi HTCC2506T, a Mn(II)-oxidizing alphaproteobacterium possessing an aerobic anoxygenic photosynthetic gene cluster and Xanthorhodopsin.</title>
        <authorList>
            <person name="Kang I."/>
            <person name="Oh H.M."/>
            <person name="Lim S.I."/>
            <person name="Ferriera S."/>
            <person name="Giovannoni S.J."/>
            <person name="Cho J.C."/>
        </authorList>
    </citation>
    <scope>NUCLEOTIDE SEQUENCE [LARGE SCALE GENOMIC DNA]</scope>
    <source>
        <strain evidence="18 19">HTCC2506</strain>
    </source>
</reference>
<evidence type="ECO:0000256" key="10">
    <source>
        <dbReference type="ARBA" id="ARBA00023004"/>
    </source>
</evidence>
<keyword evidence="6 14" id="KW-0004">4Fe-4S</keyword>
<evidence type="ECO:0000256" key="5">
    <source>
        <dbReference type="ARBA" id="ARBA00007185"/>
    </source>
</evidence>
<sequence>MVVPASSTRVFRRAKAVRPSAVVSVREGTTRSMSNHPDSFNCRKTLDVDGKPYVYFDLKEAEKNGLEGISRLPFSMKVLLENLLRNEDGRTVTKEDIHAVSKWLDDKGKAGYEIAYRPARVLMQDFTGVPAVVDLAAMRDATKQLGADPKKVNPLVPVDLVIDHSVMVDFFASPDAFEKNVDAEYGRNKERYQFLRWGSEAFQNFRVVPPGTGICHQVNLEYLGQTVWTRDENGETIAYPDTLVGTDSHTTMINGLSVLGWGVGGIEAEAAMLGQPISMMIPEVIGFRLDGALPDGTTATDLVLTVTEMLRKKGVVGKFVEFFGPGLSNLTLEDQATIANMAPEYGATCGFFPIDKDTIAYLEATGRQKDRIALVEAYGKAQGMYREDSTPDPVFTDTLELDLATVVPSLAGPKRPQDRVALTDAAPAFHKALHEIKGGRKKDDNPQSQGDSRFMDEGATLPNEVPSDVAYRHEVEGAAHGLSHGDVVIAAITSCTNTSNPNVLVAAGLVARKAHEKGLTVKPWVKTSLAPGSQVVTEYLEKSGLQTDLDKMGFNLVGYGCTTCIGNSGPLPEPISDAINANDLVAASVLSGNRNFEGRVNPDVRANYLASPPLVVAYAIAGTMFKDITKEPLGQDKDGNDVYLSDIWPSTHEIAEIVRETVTRDMFENRYADVFKGDEHWRKIDVSGGLTYDWDDTSTYVQNPPYFDGMDQEPEPVEDIKGARILGLFADSITTDHISPAGSIKKDGPAGEYLVSHQVRPVDFNSYGARRGNHQVMMRGTFANIRIKNQMVPGVEGGVTVHHPSGEQMPIYDAAMKYKDEGVPLVVFAGKEYGTGSSRDWAAKGTILLGVKAVIAESFERIHRSNLVGMGVVPFVFAEEGQSWEKLGLKGDEKVTIEGLTDIRPRREMEAVIESADGSKQTVKIKTRIDTDDELSYYKNGGILHYVLRQLAA</sequence>